<evidence type="ECO:0000256" key="2">
    <source>
        <dbReference type="SAM" id="SignalP"/>
    </source>
</evidence>
<sequence length="346" mass="40088">MLLLLLSLLLFYVHLVILNKVDLILIKTIISIRCPDDKISFVGFLHTINKIDNLRSYCSHPYLVSSDDLINIFTINALLHKCINEKTLNTKFKLHLTLIHQSGSISPTSISIHNEKSDSIKTLEHDSFFNKNYTVTIADNIKLINLDEGKFRYTFYIWFVKRDWIICRLDIVFDSHPCQHKYDFPNAAFIPFCYYNVNANMPMSIEELNEEYNRHMNKNKTMELTSLLQSTNKNLTMNKNKSKASIKKKKLKKQNNNSNIQTNLKTIIIIIIICVLILSGLSLIIFYLIKRKKQDEENDLVKELKKSSIDSIISTTNDETSENSLSSKEKTNPVNVQSYVLDDDIQ</sequence>
<keyword evidence="1" id="KW-1133">Transmembrane helix</keyword>
<reference evidence="3" key="1">
    <citation type="submission" date="2021-02" db="EMBL/GenBank/DDBJ databases">
        <authorList>
            <person name="Nowell W R."/>
        </authorList>
    </citation>
    <scope>NUCLEOTIDE SEQUENCE</scope>
</reference>
<dbReference type="AlphaFoldDB" id="A0A815AAG5"/>
<accession>A0A815AAG5</accession>
<organism evidence="3 5">
    <name type="scientific">Rotaria sordida</name>
    <dbReference type="NCBI Taxonomy" id="392033"/>
    <lineage>
        <taxon>Eukaryota</taxon>
        <taxon>Metazoa</taxon>
        <taxon>Spiralia</taxon>
        <taxon>Gnathifera</taxon>
        <taxon>Rotifera</taxon>
        <taxon>Eurotatoria</taxon>
        <taxon>Bdelloidea</taxon>
        <taxon>Philodinida</taxon>
        <taxon>Philodinidae</taxon>
        <taxon>Rotaria</taxon>
    </lineage>
</organism>
<dbReference type="EMBL" id="CAJNOH010001833">
    <property type="protein sequence ID" value="CAF1254457.1"/>
    <property type="molecule type" value="Genomic_DNA"/>
</dbReference>
<evidence type="ECO:0000313" key="3">
    <source>
        <dbReference type="EMBL" id="CAF1254457.1"/>
    </source>
</evidence>
<keyword evidence="1" id="KW-0812">Transmembrane</keyword>
<evidence type="ECO:0000313" key="5">
    <source>
        <dbReference type="Proteomes" id="UP000663854"/>
    </source>
</evidence>
<keyword evidence="1" id="KW-0472">Membrane</keyword>
<feature type="chain" id="PRO_5035686033" evidence="2">
    <location>
        <begin position="19"/>
        <end position="346"/>
    </location>
</feature>
<dbReference type="Proteomes" id="UP000663870">
    <property type="component" value="Unassembled WGS sequence"/>
</dbReference>
<evidence type="ECO:0000256" key="1">
    <source>
        <dbReference type="SAM" id="Phobius"/>
    </source>
</evidence>
<keyword evidence="6" id="KW-1185">Reference proteome</keyword>
<dbReference type="Proteomes" id="UP000663854">
    <property type="component" value="Unassembled WGS sequence"/>
</dbReference>
<feature type="signal peptide" evidence="2">
    <location>
        <begin position="1"/>
        <end position="18"/>
    </location>
</feature>
<evidence type="ECO:0000313" key="6">
    <source>
        <dbReference type="Proteomes" id="UP000663870"/>
    </source>
</evidence>
<comment type="caution">
    <text evidence="3">The sequence shown here is derived from an EMBL/GenBank/DDBJ whole genome shotgun (WGS) entry which is preliminary data.</text>
</comment>
<proteinExistence type="predicted"/>
<protein>
    <submittedName>
        <fullName evidence="3">Uncharacterized protein</fullName>
    </submittedName>
</protein>
<dbReference type="EMBL" id="CAJNOL010002883">
    <property type="protein sequence ID" value="CAF1535089.1"/>
    <property type="molecule type" value="Genomic_DNA"/>
</dbReference>
<feature type="transmembrane region" description="Helical" evidence="1">
    <location>
        <begin position="267"/>
        <end position="289"/>
    </location>
</feature>
<name>A0A815AAG5_9BILA</name>
<evidence type="ECO:0000313" key="4">
    <source>
        <dbReference type="EMBL" id="CAF1535089.1"/>
    </source>
</evidence>
<keyword evidence="2" id="KW-0732">Signal</keyword>
<gene>
    <name evidence="4" type="ORF">JXQ802_LOCUS42527</name>
    <name evidence="3" type="ORF">PYM288_LOCUS27552</name>
</gene>